<proteinExistence type="predicted"/>
<evidence type="ECO:0000256" key="2">
    <source>
        <dbReference type="SAM" id="SignalP"/>
    </source>
</evidence>
<sequence length="164" mass="19031">MILMIFSHLMRMPRMLLSSSCILILFLCLSHECTGRHPSSDSLAMDDNAKLLSDSTIKGFENDLLTVPDHLNLKMTKKRKDHSCKVGNDHHMKTDSKSQNRKVVNKDQMLKKVQEEQVRHRHQHHPKSHTTAIFRIPPRNKRIHHQPGFNLDYSPPKTHPPSHN</sequence>
<dbReference type="Proteomes" id="UP000235145">
    <property type="component" value="Unassembled WGS sequence"/>
</dbReference>
<feature type="region of interest" description="Disordered" evidence="1">
    <location>
        <begin position="79"/>
        <end position="103"/>
    </location>
</feature>
<organism evidence="3 4">
    <name type="scientific">Lactuca sativa</name>
    <name type="common">Garden lettuce</name>
    <dbReference type="NCBI Taxonomy" id="4236"/>
    <lineage>
        <taxon>Eukaryota</taxon>
        <taxon>Viridiplantae</taxon>
        <taxon>Streptophyta</taxon>
        <taxon>Embryophyta</taxon>
        <taxon>Tracheophyta</taxon>
        <taxon>Spermatophyta</taxon>
        <taxon>Magnoliopsida</taxon>
        <taxon>eudicotyledons</taxon>
        <taxon>Gunneridae</taxon>
        <taxon>Pentapetalae</taxon>
        <taxon>asterids</taxon>
        <taxon>campanulids</taxon>
        <taxon>Asterales</taxon>
        <taxon>Asteraceae</taxon>
        <taxon>Cichorioideae</taxon>
        <taxon>Cichorieae</taxon>
        <taxon>Lactucinae</taxon>
        <taxon>Lactuca</taxon>
    </lineage>
</organism>
<feature type="compositionally biased region" description="Basic and acidic residues" evidence="1">
    <location>
        <begin position="83"/>
        <end position="103"/>
    </location>
</feature>
<feature type="chain" id="PRO_5040477734" evidence="2">
    <location>
        <begin position="36"/>
        <end position="164"/>
    </location>
</feature>
<dbReference type="AlphaFoldDB" id="A0A9R1V465"/>
<protein>
    <submittedName>
        <fullName evidence="3">Uncharacterized protein</fullName>
    </submittedName>
</protein>
<dbReference type="InterPro" id="IPR053313">
    <property type="entry name" value="RGF"/>
</dbReference>
<keyword evidence="4" id="KW-1185">Reference proteome</keyword>
<keyword evidence="2" id="KW-0732">Signal</keyword>
<dbReference type="PANTHER" id="PTHR34961">
    <property type="entry name" value="TRANSMEMBRANE PROTEIN"/>
    <property type="match status" value="1"/>
</dbReference>
<name>A0A9R1V465_LACSA</name>
<reference evidence="3 4" key="1">
    <citation type="journal article" date="2017" name="Nat. Commun.">
        <title>Genome assembly with in vitro proximity ligation data and whole-genome triplication in lettuce.</title>
        <authorList>
            <person name="Reyes-Chin-Wo S."/>
            <person name="Wang Z."/>
            <person name="Yang X."/>
            <person name="Kozik A."/>
            <person name="Arikit S."/>
            <person name="Song C."/>
            <person name="Xia L."/>
            <person name="Froenicke L."/>
            <person name="Lavelle D.O."/>
            <person name="Truco M.J."/>
            <person name="Xia R."/>
            <person name="Zhu S."/>
            <person name="Xu C."/>
            <person name="Xu H."/>
            <person name="Xu X."/>
            <person name="Cox K."/>
            <person name="Korf I."/>
            <person name="Meyers B.C."/>
            <person name="Michelmore R.W."/>
        </authorList>
    </citation>
    <scope>NUCLEOTIDE SEQUENCE [LARGE SCALE GENOMIC DNA]</scope>
    <source>
        <strain evidence="4">cv. Salinas</strain>
        <tissue evidence="3">Seedlings</tissue>
    </source>
</reference>
<accession>A0A9R1V465</accession>
<dbReference type="EMBL" id="NBSK02000007">
    <property type="protein sequence ID" value="KAJ0197940.1"/>
    <property type="molecule type" value="Genomic_DNA"/>
</dbReference>
<feature type="signal peptide" evidence="2">
    <location>
        <begin position="1"/>
        <end position="35"/>
    </location>
</feature>
<evidence type="ECO:0000256" key="1">
    <source>
        <dbReference type="SAM" id="MobiDB-lite"/>
    </source>
</evidence>
<evidence type="ECO:0000313" key="4">
    <source>
        <dbReference type="Proteomes" id="UP000235145"/>
    </source>
</evidence>
<dbReference type="PANTHER" id="PTHR34961:SF1">
    <property type="entry name" value="ROOT MERISTEM GROWTH FACTOR 10"/>
    <property type="match status" value="1"/>
</dbReference>
<evidence type="ECO:0000313" key="3">
    <source>
        <dbReference type="EMBL" id="KAJ0197940.1"/>
    </source>
</evidence>
<gene>
    <name evidence="3" type="ORF">LSAT_V11C700346260</name>
</gene>
<feature type="compositionally biased region" description="Basic residues" evidence="1">
    <location>
        <begin position="119"/>
        <end position="128"/>
    </location>
</feature>
<feature type="region of interest" description="Disordered" evidence="1">
    <location>
        <begin position="117"/>
        <end position="164"/>
    </location>
</feature>
<comment type="caution">
    <text evidence="3">The sequence shown here is derived from an EMBL/GenBank/DDBJ whole genome shotgun (WGS) entry which is preliminary data.</text>
</comment>